<dbReference type="EMBL" id="CM017323">
    <property type="protein sequence ID" value="KAE8022497.1"/>
    <property type="molecule type" value="Genomic_DNA"/>
</dbReference>
<dbReference type="InterPro" id="IPR036312">
    <property type="entry name" value="Bifun_inhib/LTP/seed_sf"/>
</dbReference>
<dbReference type="GO" id="GO:0008289">
    <property type="term" value="F:lipid binding"/>
    <property type="evidence" value="ECO:0007669"/>
    <property type="project" value="InterPro"/>
</dbReference>
<proteinExistence type="inferred from homology"/>
<evidence type="ECO:0000313" key="6">
    <source>
        <dbReference type="Proteomes" id="UP000327013"/>
    </source>
</evidence>
<accession>A0A5N6QY84</accession>
<dbReference type="Gene3D" id="1.10.110.10">
    <property type="entry name" value="Plant lipid-transfer and hydrophobic proteins"/>
    <property type="match status" value="1"/>
</dbReference>
<comment type="similarity">
    <text evidence="1">Belongs to the plant LTP family.</text>
</comment>
<dbReference type="GO" id="GO:0006869">
    <property type="term" value="P:lipid transport"/>
    <property type="evidence" value="ECO:0007669"/>
    <property type="project" value="InterPro"/>
</dbReference>
<dbReference type="InterPro" id="IPR016140">
    <property type="entry name" value="Bifunc_inhib/LTP/seed_store"/>
</dbReference>
<evidence type="ECO:0000256" key="3">
    <source>
        <dbReference type="SAM" id="Phobius"/>
    </source>
</evidence>
<keyword evidence="6" id="KW-1185">Reference proteome</keyword>
<dbReference type="PANTHER" id="PTHR33076">
    <property type="entry name" value="NON-SPECIFIC LIPID-TRANSFER PROTEIN 2-RELATED"/>
    <property type="match status" value="1"/>
</dbReference>
<dbReference type="InterPro" id="IPR000528">
    <property type="entry name" value="Plant_nsLTP"/>
</dbReference>
<keyword evidence="3" id="KW-0812">Transmembrane</keyword>
<reference evidence="5 6" key="1">
    <citation type="submission" date="2019-06" db="EMBL/GenBank/DDBJ databases">
        <title>A chromosomal-level reference genome of Carpinus fangiana (Coryloideae, Betulaceae).</title>
        <authorList>
            <person name="Yang X."/>
            <person name="Wang Z."/>
            <person name="Zhang L."/>
            <person name="Hao G."/>
            <person name="Liu J."/>
            <person name="Yang Y."/>
        </authorList>
    </citation>
    <scope>NUCLEOTIDE SEQUENCE [LARGE SCALE GENOMIC DNA]</scope>
    <source>
        <strain evidence="5">Cfa_2016G</strain>
        <tissue evidence="5">Leaf</tissue>
    </source>
</reference>
<feature type="domain" description="Bifunctional inhibitor/plant lipid transfer protein/seed storage helical" evidence="4">
    <location>
        <begin position="39"/>
        <end position="121"/>
    </location>
</feature>
<evidence type="ECO:0000256" key="1">
    <source>
        <dbReference type="ARBA" id="ARBA00009748"/>
    </source>
</evidence>
<name>A0A5N6QY84_9ROSI</name>
<evidence type="ECO:0000259" key="4">
    <source>
        <dbReference type="Pfam" id="PF00234"/>
    </source>
</evidence>
<dbReference type="Proteomes" id="UP000327013">
    <property type="component" value="Chromosome 3"/>
</dbReference>
<dbReference type="SUPFAM" id="SSF47699">
    <property type="entry name" value="Bifunctional inhibitor/lipid-transfer protein/seed storage 2S albumin"/>
    <property type="match status" value="1"/>
</dbReference>
<protein>
    <recommendedName>
        <fullName evidence="4">Bifunctional inhibitor/plant lipid transfer protein/seed storage helical domain-containing protein</fullName>
    </recommendedName>
</protein>
<keyword evidence="3" id="KW-1133">Transmembrane helix</keyword>
<organism evidence="5 6">
    <name type="scientific">Carpinus fangiana</name>
    <dbReference type="NCBI Taxonomy" id="176857"/>
    <lineage>
        <taxon>Eukaryota</taxon>
        <taxon>Viridiplantae</taxon>
        <taxon>Streptophyta</taxon>
        <taxon>Embryophyta</taxon>
        <taxon>Tracheophyta</taxon>
        <taxon>Spermatophyta</taxon>
        <taxon>Magnoliopsida</taxon>
        <taxon>eudicotyledons</taxon>
        <taxon>Gunneridae</taxon>
        <taxon>Pentapetalae</taxon>
        <taxon>rosids</taxon>
        <taxon>fabids</taxon>
        <taxon>Fagales</taxon>
        <taxon>Betulaceae</taxon>
        <taxon>Carpinus</taxon>
    </lineage>
</organism>
<dbReference type="AlphaFoldDB" id="A0A5N6QY84"/>
<gene>
    <name evidence="5" type="ORF">FH972_008290</name>
</gene>
<evidence type="ECO:0000313" key="5">
    <source>
        <dbReference type="EMBL" id="KAE8022497.1"/>
    </source>
</evidence>
<dbReference type="Pfam" id="PF00234">
    <property type="entry name" value="Tryp_alpha_amyl"/>
    <property type="match status" value="1"/>
</dbReference>
<dbReference type="CDD" id="cd01960">
    <property type="entry name" value="nsLTP1"/>
    <property type="match status" value="1"/>
</dbReference>
<keyword evidence="3" id="KW-0472">Membrane</keyword>
<keyword evidence="2" id="KW-1015">Disulfide bond</keyword>
<dbReference type="OrthoDB" id="1919446at2759"/>
<evidence type="ECO:0000256" key="2">
    <source>
        <dbReference type="ARBA" id="ARBA00023157"/>
    </source>
</evidence>
<dbReference type="PRINTS" id="PR00382">
    <property type="entry name" value="LIPIDTRNSFER"/>
</dbReference>
<feature type="transmembrane region" description="Helical" evidence="3">
    <location>
        <begin position="16"/>
        <end position="37"/>
    </location>
</feature>
<sequence>MGLNNQMEMVKQKASTVVIGVLMWAIIIAVCGSGAIIECSTVTSLVSTCSAFIANGSPDPLPGTPCCDAIVSLNAIGDQRFVCRCMMGLISTNGPNATAIATLPGFCGVSLGFIIDPNTDCSL</sequence>